<name>A0A356LBR1_9BURK</name>
<dbReference type="InterPro" id="IPR015813">
    <property type="entry name" value="Pyrv/PenolPyrv_kinase-like_dom"/>
</dbReference>
<evidence type="ECO:0000313" key="7">
    <source>
        <dbReference type="EMBL" id="HBP28392.1"/>
    </source>
</evidence>
<dbReference type="GO" id="GO:0006107">
    <property type="term" value="P:oxaloacetate metabolic process"/>
    <property type="evidence" value="ECO:0007669"/>
    <property type="project" value="TreeGrafter"/>
</dbReference>
<proteinExistence type="predicted"/>
<keyword evidence="7" id="KW-0456">Lyase</keyword>
<feature type="domain" description="HpcH/HpaI aldolase/citrate lyase" evidence="6">
    <location>
        <begin position="3"/>
        <end position="219"/>
    </location>
</feature>
<evidence type="ECO:0000256" key="4">
    <source>
        <dbReference type="PIRSR" id="PIRSR015582-1"/>
    </source>
</evidence>
<comment type="cofactor">
    <cofactor evidence="1">
        <name>Mg(2+)</name>
        <dbReference type="ChEBI" id="CHEBI:18420"/>
    </cofactor>
</comment>
<keyword evidence="2 5" id="KW-0479">Metal-binding</keyword>
<dbReference type="Proteomes" id="UP000264036">
    <property type="component" value="Unassembled WGS sequence"/>
</dbReference>
<sequence>MKSKLFVPASRPELFEKALNSQADSISFDLEDAVLAPHKDQARQQLNDFLQTLQPGSQKKTIIVRINDMGTPWFDEDLLACMVDTVDMINIPKIESSEQMRDFFLAFDKAASALDKPPAILVNIETALALVNAADIAATDKRIAGLQLGLGDLFEPLGIHRYEPATVHHVMMSLRLAAGSAGIYAYDSAYTNIGNSEGYRQEALLAKSVGFLGKTCIHPSQIAIANEVFTPTREEIDWARKIVESADQASHGAYVLDGQMIDVPFINKAKMILRQIGE</sequence>
<organism evidence="7 8">
    <name type="scientific">Advenella kashmirensis</name>
    <dbReference type="NCBI Taxonomy" id="310575"/>
    <lineage>
        <taxon>Bacteria</taxon>
        <taxon>Pseudomonadati</taxon>
        <taxon>Pseudomonadota</taxon>
        <taxon>Betaproteobacteria</taxon>
        <taxon>Burkholderiales</taxon>
        <taxon>Alcaligenaceae</taxon>
    </lineage>
</organism>
<accession>A0A356LBR1</accession>
<dbReference type="PIRSF" id="PIRSF015582">
    <property type="entry name" value="Cit_lyase_B"/>
    <property type="match status" value="1"/>
</dbReference>
<dbReference type="Pfam" id="PF03328">
    <property type="entry name" value="HpcH_HpaI"/>
    <property type="match status" value="1"/>
</dbReference>
<feature type="binding site" evidence="5">
    <location>
        <position position="125"/>
    </location>
    <ligand>
        <name>Mg(2+)</name>
        <dbReference type="ChEBI" id="CHEBI:18420"/>
    </ligand>
</feature>
<feature type="binding site" evidence="4">
    <location>
        <position position="65"/>
    </location>
    <ligand>
        <name>substrate</name>
    </ligand>
</feature>
<dbReference type="GO" id="GO:0000287">
    <property type="term" value="F:magnesium ion binding"/>
    <property type="evidence" value="ECO:0007669"/>
    <property type="project" value="TreeGrafter"/>
</dbReference>
<evidence type="ECO:0000313" key="8">
    <source>
        <dbReference type="Proteomes" id="UP000264036"/>
    </source>
</evidence>
<dbReference type="InterPro" id="IPR040442">
    <property type="entry name" value="Pyrv_kinase-like_dom_sf"/>
</dbReference>
<dbReference type="AlphaFoldDB" id="A0A356LBR1"/>
<dbReference type="InterPro" id="IPR011206">
    <property type="entry name" value="Citrate_lyase_beta/mcl1/mcl2"/>
</dbReference>
<evidence type="ECO:0000256" key="1">
    <source>
        <dbReference type="ARBA" id="ARBA00001946"/>
    </source>
</evidence>
<evidence type="ECO:0000259" key="6">
    <source>
        <dbReference type="Pfam" id="PF03328"/>
    </source>
</evidence>
<keyword evidence="3 5" id="KW-0460">Magnesium</keyword>
<comment type="caution">
    <text evidence="7">The sequence shown here is derived from an EMBL/GenBank/DDBJ whole genome shotgun (WGS) entry which is preliminary data.</text>
</comment>
<gene>
    <name evidence="7" type="ORF">DD666_03120</name>
</gene>
<dbReference type="GO" id="GO:0016829">
    <property type="term" value="F:lyase activity"/>
    <property type="evidence" value="ECO:0007669"/>
    <property type="project" value="UniProtKB-KW"/>
</dbReference>
<evidence type="ECO:0000256" key="3">
    <source>
        <dbReference type="ARBA" id="ARBA00022842"/>
    </source>
</evidence>
<feature type="binding site" evidence="4">
    <location>
        <position position="125"/>
    </location>
    <ligand>
        <name>substrate</name>
    </ligand>
</feature>
<dbReference type="SUPFAM" id="SSF51621">
    <property type="entry name" value="Phosphoenolpyruvate/pyruvate domain"/>
    <property type="match status" value="1"/>
</dbReference>
<evidence type="ECO:0000256" key="5">
    <source>
        <dbReference type="PIRSR" id="PIRSR015582-2"/>
    </source>
</evidence>
<protein>
    <submittedName>
        <fullName evidence="7">CoA ester lyase</fullName>
    </submittedName>
</protein>
<evidence type="ECO:0000256" key="2">
    <source>
        <dbReference type="ARBA" id="ARBA00022723"/>
    </source>
</evidence>
<dbReference type="InterPro" id="IPR005000">
    <property type="entry name" value="Aldolase/citrate-lyase_domain"/>
</dbReference>
<dbReference type="PANTHER" id="PTHR32308:SF10">
    <property type="entry name" value="CITRATE LYASE SUBUNIT BETA"/>
    <property type="match status" value="1"/>
</dbReference>
<feature type="binding site" evidence="5">
    <location>
        <position position="152"/>
    </location>
    <ligand>
        <name>Mg(2+)</name>
        <dbReference type="ChEBI" id="CHEBI:18420"/>
    </ligand>
</feature>
<dbReference type="PANTHER" id="PTHR32308">
    <property type="entry name" value="LYASE BETA SUBUNIT, PUTATIVE (AFU_ORTHOLOGUE AFUA_4G13030)-RELATED"/>
    <property type="match status" value="1"/>
</dbReference>
<dbReference type="Gene3D" id="3.20.20.60">
    <property type="entry name" value="Phosphoenolpyruvate-binding domains"/>
    <property type="match status" value="1"/>
</dbReference>
<dbReference type="EMBL" id="DOEK01000004">
    <property type="protein sequence ID" value="HBP28392.1"/>
    <property type="molecule type" value="Genomic_DNA"/>
</dbReference>
<reference evidence="7 8" key="1">
    <citation type="journal article" date="2018" name="Nat. Biotechnol.">
        <title>A standardized bacterial taxonomy based on genome phylogeny substantially revises the tree of life.</title>
        <authorList>
            <person name="Parks D.H."/>
            <person name="Chuvochina M."/>
            <person name="Waite D.W."/>
            <person name="Rinke C."/>
            <person name="Skarshewski A."/>
            <person name="Chaumeil P.A."/>
            <person name="Hugenholtz P."/>
        </authorList>
    </citation>
    <scope>NUCLEOTIDE SEQUENCE [LARGE SCALE GENOMIC DNA]</scope>
    <source>
        <strain evidence="7">UBA10707</strain>
    </source>
</reference>